<evidence type="ECO:0000313" key="2">
    <source>
        <dbReference type="EMBL" id="OGB90398.1"/>
    </source>
</evidence>
<reference evidence="2 3" key="1">
    <citation type="journal article" date="2016" name="Nat. Commun.">
        <title>Thousands of microbial genomes shed light on interconnected biogeochemical processes in an aquifer system.</title>
        <authorList>
            <person name="Anantharaman K."/>
            <person name="Brown C.T."/>
            <person name="Hug L.A."/>
            <person name="Sharon I."/>
            <person name="Castelle C.J."/>
            <person name="Probst A.J."/>
            <person name="Thomas B.C."/>
            <person name="Singh A."/>
            <person name="Wilkins M.J."/>
            <person name="Karaoz U."/>
            <person name="Brodie E.L."/>
            <person name="Williams K.H."/>
            <person name="Hubbard S.S."/>
            <person name="Banfield J.F."/>
        </authorList>
    </citation>
    <scope>NUCLEOTIDE SEQUENCE [LARGE SCALE GENOMIC DNA]</scope>
</reference>
<evidence type="ECO:0000313" key="3">
    <source>
        <dbReference type="Proteomes" id="UP000178724"/>
    </source>
</evidence>
<dbReference type="Proteomes" id="UP000178724">
    <property type="component" value="Unassembled WGS sequence"/>
</dbReference>
<feature type="region of interest" description="Disordered" evidence="1">
    <location>
        <begin position="211"/>
        <end position="251"/>
    </location>
</feature>
<evidence type="ECO:0000256" key="1">
    <source>
        <dbReference type="SAM" id="MobiDB-lite"/>
    </source>
</evidence>
<organism evidence="2 3">
    <name type="scientific">candidate division WOR-1 bacterium RIFCSPHIGHO2_01_FULL_53_15</name>
    <dbReference type="NCBI Taxonomy" id="1802564"/>
    <lineage>
        <taxon>Bacteria</taxon>
        <taxon>Bacillati</taxon>
        <taxon>Saganbacteria</taxon>
    </lineage>
</organism>
<comment type="caution">
    <text evidence="2">The sequence shown here is derived from an EMBL/GenBank/DDBJ whole genome shotgun (WGS) entry which is preliminary data.</text>
</comment>
<proteinExistence type="predicted"/>
<name>A0A1F4Q369_UNCSA</name>
<sequence length="251" mass="26093">MDAASFVSQSLKTAGAYWLGKNEKNITAAETAKGIAVGTAVVLLSPLELLSGCTSEKPAAPAPEPTPQKKVEIAPSLLIRLPEPAKKPVKIMPNGKYTVPPFTGIYAAATGAGLPECRIDFTAEGVQDKVTTEAELAPTNEKAELLDLSRSVPTDIDQYPVVAVPVSITAKEVSFLAKGSYSAQLVCGIDGKEKGFLLPDSVTVNEPVKVSKRAGGRVITPPPAPVDREGGRPITPPPAPEDEEGGSATAQ</sequence>
<accession>A0A1F4Q369</accession>
<gene>
    <name evidence="2" type="ORF">A2625_01400</name>
</gene>
<dbReference type="AlphaFoldDB" id="A0A1F4Q369"/>
<dbReference type="EMBL" id="METM01000010">
    <property type="protein sequence ID" value="OGB90398.1"/>
    <property type="molecule type" value="Genomic_DNA"/>
</dbReference>
<protein>
    <submittedName>
        <fullName evidence="2">Uncharacterized protein</fullName>
    </submittedName>
</protein>